<evidence type="ECO:0000256" key="6">
    <source>
        <dbReference type="ARBA" id="ARBA00022729"/>
    </source>
</evidence>
<proteinExistence type="inferred from homology"/>
<comment type="subcellular location">
    <subcellularLocation>
        <location evidence="1">Membrane</location>
        <topology evidence="1">Single-pass membrane protein</topology>
    </subcellularLocation>
</comment>
<comment type="caution">
    <text evidence="18">The sequence shown here is derived from an EMBL/GenBank/DDBJ whole genome shotgun (WGS) entry which is preliminary data.</text>
</comment>
<dbReference type="FunFam" id="1.10.510.10:FF:000044">
    <property type="entry name" value="Putative LRR receptor-like serine/threonine-protein kinase"/>
    <property type="match status" value="1"/>
</dbReference>
<evidence type="ECO:0000256" key="10">
    <source>
        <dbReference type="ARBA" id="ARBA00022840"/>
    </source>
</evidence>
<organism evidence="18 19">
    <name type="scientific">Dillenia turbinata</name>
    <dbReference type="NCBI Taxonomy" id="194707"/>
    <lineage>
        <taxon>Eukaryota</taxon>
        <taxon>Viridiplantae</taxon>
        <taxon>Streptophyta</taxon>
        <taxon>Embryophyta</taxon>
        <taxon>Tracheophyta</taxon>
        <taxon>Spermatophyta</taxon>
        <taxon>Magnoliopsida</taxon>
        <taxon>eudicotyledons</taxon>
        <taxon>Gunneridae</taxon>
        <taxon>Pentapetalae</taxon>
        <taxon>Dilleniales</taxon>
        <taxon>Dilleniaceae</taxon>
        <taxon>Dillenia</taxon>
    </lineage>
</organism>
<name>A0AAN8VFP5_9MAGN</name>
<dbReference type="PROSITE" id="PS50011">
    <property type="entry name" value="PROTEIN_KINASE_DOM"/>
    <property type="match status" value="1"/>
</dbReference>
<evidence type="ECO:0000256" key="15">
    <source>
        <dbReference type="PROSITE-ProRule" id="PRU10141"/>
    </source>
</evidence>
<sequence>MTCFSFLFRKKPSPPPNIGIDIQEEVSGIQNVKLYSYRELQVATEDFSLANKVGEGGFGIVYKGKLKDETLAAIKVLSAHSRQGAKEFLTELNVISEIEHENLVKLYGCCVEGDHRILVYSYLENNSLAHTLLGGRHNGIQFNWETRRKICIGIARGLTYLHEEVRPHIIHRDIKASNILLDKDLTPKIADFGLAKLVPPNATHISTRVAGTVGYLAPEYALQGRVSRKADIYSFGILLLEIVCGRCNTNEKLPRADQYLLETVWGAHESGKLLELVDVSMGGDFDVEEASRYMKIGLLCTQDLLKSRPTMSHVVTLLTGEEDVDDMKVSRPSLIAELLGIRKNRKDNSNDASFTESSPEKDSCLSSQEASCATMTFASIYDRR</sequence>
<evidence type="ECO:0000256" key="8">
    <source>
        <dbReference type="ARBA" id="ARBA00022741"/>
    </source>
</evidence>
<protein>
    <submittedName>
        <fullName evidence="18">Protein kinase domain</fullName>
    </submittedName>
</protein>
<keyword evidence="19" id="KW-1185">Reference proteome</keyword>
<evidence type="ECO:0000313" key="19">
    <source>
        <dbReference type="Proteomes" id="UP001370490"/>
    </source>
</evidence>
<evidence type="ECO:0000256" key="7">
    <source>
        <dbReference type="ARBA" id="ARBA00022737"/>
    </source>
</evidence>
<keyword evidence="9 18" id="KW-0418">Kinase</keyword>
<evidence type="ECO:0000256" key="13">
    <source>
        <dbReference type="ARBA" id="ARBA00023170"/>
    </source>
</evidence>
<comment type="similarity">
    <text evidence="16">Belongs to the protein kinase superfamily.</text>
</comment>
<dbReference type="InterPro" id="IPR008271">
    <property type="entry name" value="Ser/Thr_kinase_AS"/>
</dbReference>
<dbReference type="PROSITE" id="PS00107">
    <property type="entry name" value="PROTEIN_KINASE_ATP"/>
    <property type="match status" value="1"/>
</dbReference>
<dbReference type="GO" id="GO:0005524">
    <property type="term" value="F:ATP binding"/>
    <property type="evidence" value="ECO:0007669"/>
    <property type="project" value="UniProtKB-UniRule"/>
</dbReference>
<evidence type="ECO:0000256" key="5">
    <source>
        <dbReference type="ARBA" id="ARBA00022692"/>
    </source>
</evidence>
<dbReference type="InterPro" id="IPR052059">
    <property type="entry name" value="CR_Ser/Thr_kinase"/>
</dbReference>
<dbReference type="PROSITE" id="PS00108">
    <property type="entry name" value="PROTEIN_KINASE_ST"/>
    <property type="match status" value="1"/>
</dbReference>
<keyword evidence="2 16" id="KW-0723">Serine/threonine-protein kinase</keyword>
<keyword evidence="13" id="KW-0675">Receptor</keyword>
<dbReference type="EMBL" id="JBAMMX010000008">
    <property type="protein sequence ID" value="KAK6934163.1"/>
    <property type="molecule type" value="Genomic_DNA"/>
</dbReference>
<keyword evidence="6" id="KW-0732">Signal</keyword>
<keyword evidence="7" id="KW-0677">Repeat</keyword>
<evidence type="ECO:0000256" key="12">
    <source>
        <dbReference type="ARBA" id="ARBA00023136"/>
    </source>
</evidence>
<dbReference type="InterPro" id="IPR017441">
    <property type="entry name" value="Protein_kinase_ATP_BS"/>
</dbReference>
<feature type="domain" description="Protein kinase" evidence="17">
    <location>
        <begin position="47"/>
        <end position="334"/>
    </location>
</feature>
<evidence type="ECO:0000313" key="18">
    <source>
        <dbReference type="EMBL" id="KAK6934163.1"/>
    </source>
</evidence>
<dbReference type="PANTHER" id="PTHR47973">
    <property type="entry name" value="CYSTEINE-RICH RECEPTOR-LIKE PROTEIN KINASE 3"/>
    <property type="match status" value="1"/>
</dbReference>
<gene>
    <name evidence="18" type="ORF">RJ641_034318</name>
</gene>
<keyword evidence="4" id="KW-0808">Transferase</keyword>
<dbReference type="CDD" id="cd14066">
    <property type="entry name" value="STKc_IRAK"/>
    <property type="match status" value="1"/>
</dbReference>
<keyword evidence="3" id="KW-0597">Phosphoprotein</keyword>
<dbReference type="SMART" id="SM00220">
    <property type="entry name" value="S_TKc"/>
    <property type="match status" value="1"/>
</dbReference>
<evidence type="ECO:0000256" key="4">
    <source>
        <dbReference type="ARBA" id="ARBA00022679"/>
    </source>
</evidence>
<dbReference type="InterPro" id="IPR000719">
    <property type="entry name" value="Prot_kinase_dom"/>
</dbReference>
<evidence type="ECO:0000256" key="1">
    <source>
        <dbReference type="ARBA" id="ARBA00004167"/>
    </source>
</evidence>
<reference evidence="18 19" key="1">
    <citation type="submission" date="2023-12" db="EMBL/GenBank/DDBJ databases">
        <title>A high-quality genome assembly for Dillenia turbinata (Dilleniales).</title>
        <authorList>
            <person name="Chanderbali A."/>
        </authorList>
    </citation>
    <scope>NUCLEOTIDE SEQUENCE [LARGE SCALE GENOMIC DNA]</scope>
    <source>
        <strain evidence="18">LSX21</strain>
        <tissue evidence="18">Leaf</tissue>
    </source>
</reference>
<evidence type="ECO:0000256" key="16">
    <source>
        <dbReference type="RuleBase" id="RU000304"/>
    </source>
</evidence>
<dbReference type="SUPFAM" id="SSF56112">
    <property type="entry name" value="Protein kinase-like (PK-like)"/>
    <property type="match status" value="1"/>
</dbReference>
<keyword evidence="8 15" id="KW-0547">Nucleotide-binding</keyword>
<dbReference type="AlphaFoldDB" id="A0AAN8VFP5"/>
<dbReference type="Pfam" id="PF00069">
    <property type="entry name" value="Pkinase"/>
    <property type="match status" value="1"/>
</dbReference>
<accession>A0AAN8VFP5</accession>
<dbReference type="InterPro" id="IPR011009">
    <property type="entry name" value="Kinase-like_dom_sf"/>
</dbReference>
<dbReference type="GO" id="GO:0004674">
    <property type="term" value="F:protein serine/threonine kinase activity"/>
    <property type="evidence" value="ECO:0007669"/>
    <property type="project" value="UniProtKB-KW"/>
</dbReference>
<dbReference type="Gene3D" id="1.10.510.10">
    <property type="entry name" value="Transferase(Phosphotransferase) domain 1"/>
    <property type="match status" value="1"/>
</dbReference>
<evidence type="ECO:0000256" key="9">
    <source>
        <dbReference type="ARBA" id="ARBA00022777"/>
    </source>
</evidence>
<evidence type="ECO:0000256" key="2">
    <source>
        <dbReference type="ARBA" id="ARBA00022527"/>
    </source>
</evidence>
<evidence type="ECO:0000256" key="14">
    <source>
        <dbReference type="ARBA" id="ARBA00023180"/>
    </source>
</evidence>
<keyword evidence="11" id="KW-1133">Transmembrane helix</keyword>
<evidence type="ECO:0000256" key="11">
    <source>
        <dbReference type="ARBA" id="ARBA00022989"/>
    </source>
</evidence>
<keyword evidence="12" id="KW-0472">Membrane</keyword>
<feature type="binding site" evidence="15">
    <location>
        <position position="75"/>
    </location>
    <ligand>
        <name>ATP</name>
        <dbReference type="ChEBI" id="CHEBI:30616"/>
    </ligand>
</feature>
<evidence type="ECO:0000259" key="17">
    <source>
        <dbReference type="PROSITE" id="PS50011"/>
    </source>
</evidence>
<keyword evidence="10 15" id="KW-0067">ATP-binding</keyword>
<keyword evidence="5" id="KW-0812">Transmembrane</keyword>
<dbReference type="Gene3D" id="3.30.200.20">
    <property type="entry name" value="Phosphorylase Kinase, domain 1"/>
    <property type="match status" value="1"/>
</dbReference>
<evidence type="ECO:0000256" key="3">
    <source>
        <dbReference type="ARBA" id="ARBA00022553"/>
    </source>
</evidence>
<keyword evidence="14" id="KW-0325">Glycoprotein</keyword>
<dbReference type="Proteomes" id="UP001370490">
    <property type="component" value="Unassembled WGS sequence"/>
</dbReference>
<dbReference type="FunFam" id="3.30.200.20:FF:000225">
    <property type="entry name" value="cold-responsive protein kinase 1"/>
    <property type="match status" value="1"/>
</dbReference>
<dbReference type="GO" id="GO:0016020">
    <property type="term" value="C:membrane"/>
    <property type="evidence" value="ECO:0007669"/>
    <property type="project" value="UniProtKB-SubCell"/>
</dbReference>